<reference evidence="1 2" key="1">
    <citation type="submission" date="2020-11" db="EMBL/GenBank/DDBJ databases">
        <authorList>
            <person name="Kim M.K."/>
        </authorList>
    </citation>
    <scope>NUCLEOTIDE SEQUENCE [LARGE SCALE GENOMIC DNA]</scope>
    <source>
        <strain evidence="1 2">BT683</strain>
    </source>
</reference>
<accession>A0ABS0IPF0</accession>
<dbReference type="Proteomes" id="UP000597617">
    <property type="component" value="Unassembled WGS sequence"/>
</dbReference>
<keyword evidence="2" id="KW-1185">Reference proteome</keyword>
<comment type="caution">
    <text evidence="1">The sequence shown here is derived from an EMBL/GenBank/DDBJ whole genome shotgun (WGS) entry which is preliminary data.</text>
</comment>
<evidence type="ECO:0000313" key="1">
    <source>
        <dbReference type="EMBL" id="MBF9239783.1"/>
    </source>
</evidence>
<dbReference type="RefSeq" id="WP_196284130.1">
    <property type="nucleotide sequence ID" value="NZ_JADQDQ010000017.1"/>
</dbReference>
<evidence type="ECO:0000313" key="2">
    <source>
        <dbReference type="Proteomes" id="UP000597617"/>
    </source>
</evidence>
<gene>
    <name evidence="1" type="ORF">I2I05_20485</name>
</gene>
<dbReference type="EMBL" id="JADQDQ010000017">
    <property type="protein sequence ID" value="MBF9239783.1"/>
    <property type="molecule type" value="Genomic_DNA"/>
</dbReference>
<protein>
    <submittedName>
        <fullName evidence="1">Uncharacterized protein</fullName>
    </submittedName>
</protein>
<name>A0ABS0IPF0_9BACT</name>
<sequence length="168" mass="18727">MAISIKEAAMVLGCGLFCVGMARWSSHTTDQVLQQGKTTVCTVSGSGNNMIVGFAVDGAAQQIVIGRPYARLYEGETFALKYLDDDLKNAEVLFWEPVFDSKLFAPTPATSLEDSWTNPPVSFTYTVDGKNFERSQKLQPGKELDELKQVRVLYKKSDPRIAYLVYER</sequence>
<proteinExistence type="predicted"/>
<organism evidence="1 2">
    <name type="scientific">Hymenobacter jeongseonensis</name>
    <dbReference type="NCBI Taxonomy" id="2791027"/>
    <lineage>
        <taxon>Bacteria</taxon>
        <taxon>Pseudomonadati</taxon>
        <taxon>Bacteroidota</taxon>
        <taxon>Cytophagia</taxon>
        <taxon>Cytophagales</taxon>
        <taxon>Hymenobacteraceae</taxon>
        <taxon>Hymenobacter</taxon>
    </lineage>
</organism>